<reference evidence="3 4" key="1">
    <citation type="submission" date="2007-01" db="EMBL/GenBank/DDBJ databases">
        <authorList>
            <person name="Haygood M."/>
            <person name="Podell S."/>
            <person name="Anderson C."/>
            <person name="Hopkinson B."/>
            <person name="Roe K."/>
            <person name="Barbeau K."/>
            <person name="Gaasterland T."/>
            <person name="Ferriera S."/>
            <person name="Johnson J."/>
            <person name="Kravitz S."/>
            <person name="Beeson K."/>
            <person name="Sutton G."/>
            <person name="Rogers Y.-H."/>
            <person name="Friedman R."/>
            <person name="Frazier M."/>
            <person name="Venter J.C."/>
        </authorList>
    </citation>
    <scope>NUCLEOTIDE SEQUENCE [LARGE SCALE GENOMIC DNA]</scope>
    <source>
        <strain evidence="3 4">ATCC 23134</strain>
    </source>
</reference>
<dbReference type="Pfam" id="PF18962">
    <property type="entry name" value="Por_Secre_tail"/>
    <property type="match status" value="1"/>
</dbReference>
<dbReference type="OrthoDB" id="753168at2"/>
<accession>A1ZRW9</accession>
<feature type="domain" description="PKD" evidence="2">
    <location>
        <begin position="1862"/>
        <end position="1902"/>
    </location>
</feature>
<comment type="caution">
    <text evidence="3">The sequence shown here is derived from an EMBL/GenBank/DDBJ whole genome shotgun (WGS) entry which is preliminary data.</text>
</comment>
<dbReference type="InterPro" id="IPR035986">
    <property type="entry name" value="PKD_dom_sf"/>
</dbReference>
<dbReference type="eggNOG" id="COG3291">
    <property type="taxonomic scope" value="Bacteria"/>
</dbReference>
<dbReference type="InterPro" id="IPR045829">
    <property type="entry name" value="PKD_6"/>
</dbReference>
<dbReference type="NCBIfam" id="TIGR04183">
    <property type="entry name" value="Por_Secre_tail"/>
    <property type="match status" value="1"/>
</dbReference>
<evidence type="ECO:0000256" key="1">
    <source>
        <dbReference type="SAM" id="MobiDB-lite"/>
    </source>
</evidence>
<dbReference type="Gene3D" id="2.60.40.10">
    <property type="entry name" value="Immunoglobulins"/>
    <property type="match status" value="1"/>
</dbReference>
<protein>
    <submittedName>
        <fullName evidence="3">PKD domain protein</fullName>
    </submittedName>
</protein>
<feature type="compositionally biased region" description="Polar residues" evidence="1">
    <location>
        <begin position="2066"/>
        <end position="2077"/>
    </location>
</feature>
<name>A1ZRW9_MICM2</name>
<dbReference type="EMBL" id="AAWS01000029">
    <property type="protein sequence ID" value="EAY26857.1"/>
    <property type="molecule type" value="Genomic_DNA"/>
</dbReference>
<dbReference type="InterPro" id="IPR000601">
    <property type="entry name" value="PKD_dom"/>
</dbReference>
<evidence type="ECO:0000313" key="3">
    <source>
        <dbReference type="EMBL" id="EAY26857.1"/>
    </source>
</evidence>
<sequence>MLHIFKTRGMKPRGKLIAQAKNLLYTKTKYLLLATCITLALTVNGRVKTPEKTRAKKSALFAIGVQTPAVELCAGTGAVTLDSIIIYENNIDDFWNWTFGETMEISLGDETNFALSGTPTVYISPGVSDATINARIENNKLKFDYNFVNRATLDSIIITGLQVEALPTASTASSTTLSVTAGIGDIVGFPLATTLANINLKVHPGTPSFILGANNVFAGETVNYYVPTIANADEYEWDIPAELNGGTATVTNTGTNNFIALTVHAVTSTSTVNLRVRGKNTTSGCDGAYVSYPITVNPVGVLVTPGSLELCKGGSTQILPDIKINEQAKTDFSTSGNLVLSLGSTDYTFSGPITVMVNGVSPGVPTTVNAHSIEISYDFTSGYDATTDEMVISGLQITANSSATGVAELKATGGTGGLANVDGTTVFATVTAIDPPVQATNIVGPSVVYSGESITFSVDAIAGVNSYDWDLPAELNGGTAGVVNTTTNAITLTTQTVSAATAVSISVKGKKTGCVDGAYSAPFHVTINPTGVDVTPSLVTICRGGSAKTLPDIVVTERFLSDFRHNSGGSNTLILSLSNTDFTLGGSPTVTVTNTSGTSSFSTSFGGAGNLRINYDFATDTESQNNIMTISGLEVSANASAATSVNLTPNSGTAYIEGVTTSTVFATVNTATVPAQAPAFVASVSTLCVGTPVTFTIDSIPSAATYEWQLPAGVNVAGSSTDSTIALTATSDAVNGVVRVRGVSSEGCAGAWLEQNVTIKSVPTAGTIEALTSNTLCAGQSATFFVSSVEGATNYEWVLPTELAEAGAAHQDTVVTTNSLITLTASSAITSVTSVDIKVRGVNTDCGEGAFSALYTITINPLPVVNLTMAISGGGGALADGAAHPSNGVAIDLTGAPTGGVFSGNGVVGTQFNPGLVGVGVHQLRYTYTDGSGCAGADSVTINVTNPTSVSGLASGYCKDDNVPDAFEVQKIISKTSNKIVYIQALEQVNGLSSSGGPVSSSRPFVICNTGLIGQSDATLNYRFTPSLTSTEKVYIRAFIHEVDNSSGSLVCNTTRIDTLATVDVSPLPNPVIKDTNGTICADNATEYYYAITNPNPAHSYQWSINSSGVGTIIPQKADSVISIRWQGDGSHQLTVTETVKATGCKNEVSIPVTVRALPATPVVVGEDNVCANSLKGYKVTSAGATSFQWSVTNGSIQNGQNTDSITVQWLGVSGNVVVEAFNGFGCKTSAARSVTVSAPLTPVISVGANSVCAGATSEVYETILSQGGTVQWIVAGGEITTPGAVLQTDGSYTMSGTTQIEVNWGTGSSGNVTVIESVGSCTGQASQLVTINPLPSLKISGLTSSILCKQGNSITLKGALSASDLPAGQTGTFTITKQSDGSKQQFPSTNQYVIDPTALAIDKYDVKFEYQDTNSCLDSVKTAFEIIATPTVNFTGIDPPTVKKYCVSAKAIALTPTVDTLPPSPASNGQFTIKKIGASDSLNLGKGQHTFDASALQGEGVYNITYRFTTGNGCVATSAPQAFELVGLPDLKVLGVATNGYCVRNTTTVRLYPEINSVALPPDSLLPLDSVDTYYMIRRVSLPRTNYEYLVAGDTLTNVFNPSHPIPSETAVPANASVQDWNKLAGEYEVIFAYTDGDGCVNTSQNPVTIVVNRLPELSFTGLSLSKAYCGDVAQVPLTPLDRGVEIPSSVEFKYRAVSGTDTTFQRFTGGNSFTPNQVPPGEYEIMLKYTTNPEGCADSITVGGITVTPTPKNMQITASQNYGSDTVRFTATALNTGSSGFWAWDFKDGTASTDQNPDKLLGTVLPKIINYSVTASTGTCDTTVTKTFRMEFDYSGQCAGSATNFVNTSLLSDATGTVSWSFGDGSPTVTGNVVSHQYQTPGTYWVTLNIVTQDGVASYTLRRRIDIFPMISVTQQAFYHETFESGTGGWISHGVVGVNLIPVDSTSWQLKQPDGFLISNPNGQAWITDNRNNLYRVDTNANYSSNEQSYVESPCFDIAGLNKPMISFRYWSDTEQGADGVVLLYTIDDGKTWLRLGSQGLGIDWYDTKPILGSPGSASDGAKVSTNPDNQGWSGKSQLTNGEWLTARYSLTEVLIKMQELGLTSRIVRFRMSFGSNGDNPATETFDGFAFDDVKIGNRNRIVLLEYFINQGVANAAAQDLEAKNFPQTGNTNEIVKIHHHTGFPAVDVFNIQNEKDPSGRAFHQGIREVPRAVVDGYFKDEVIGQWTQDHFADRTLIISPFDISIEQANVNGQTLTVSATVAANQVFSRPVVLHVVVVDSAVSTNGEWYYNVTRKMLPDAAGAYRGTPWVPGESQTLNFTWNKGDLDPAGFKIVVFVEDYLTKEIHQAGTGNVTSNRREAEGQSEHQVTNADNHLLAGQAVVFPNPTTKLLHVKLETSRVLSAGATWQILSMNGKVLKKGQWQQGKSQMSLNVSDLADGLYILRIVDQRKSIERRFEKQ</sequence>
<keyword evidence="4" id="KW-1185">Reference proteome</keyword>
<feature type="region of interest" description="Disordered" evidence="1">
    <location>
        <begin position="2058"/>
        <end position="2077"/>
    </location>
</feature>
<dbReference type="Pfam" id="PF18911">
    <property type="entry name" value="PKD_4"/>
    <property type="match status" value="1"/>
</dbReference>
<dbReference type="SUPFAM" id="SSF49299">
    <property type="entry name" value="PKD domain"/>
    <property type="match status" value="2"/>
</dbReference>
<dbReference type="RefSeq" id="WP_002700113.1">
    <property type="nucleotide sequence ID" value="NZ_AAWS01000029.1"/>
</dbReference>
<organism evidence="3 4">
    <name type="scientific">Microscilla marina ATCC 23134</name>
    <dbReference type="NCBI Taxonomy" id="313606"/>
    <lineage>
        <taxon>Bacteria</taxon>
        <taxon>Pseudomonadati</taxon>
        <taxon>Bacteroidota</taxon>
        <taxon>Cytophagia</taxon>
        <taxon>Cytophagales</taxon>
        <taxon>Microscillaceae</taxon>
        <taxon>Microscilla</taxon>
    </lineage>
</organism>
<dbReference type="Pfam" id="PF19408">
    <property type="entry name" value="PKD_6"/>
    <property type="match status" value="5"/>
</dbReference>
<evidence type="ECO:0000313" key="4">
    <source>
        <dbReference type="Proteomes" id="UP000004095"/>
    </source>
</evidence>
<dbReference type="InterPro" id="IPR013783">
    <property type="entry name" value="Ig-like_fold"/>
</dbReference>
<gene>
    <name evidence="3" type="ORF">M23134_04807</name>
</gene>
<dbReference type="PROSITE" id="PS50093">
    <property type="entry name" value="PKD"/>
    <property type="match status" value="1"/>
</dbReference>
<dbReference type="eggNOG" id="COG4447">
    <property type="taxonomic scope" value="Bacteria"/>
</dbReference>
<dbReference type="Proteomes" id="UP000004095">
    <property type="component" value="Unassembled WGS sequence"/>
</dbReference>
<dbReference type="InterPro" id="IPR026444">
    <property type="entry name" value="Secre_tail"/>
</dbReference>
<proteinExistence type="predicted"/>
<evidence type="ECO:0000259" key="2">
    <source>
        <dbReference type="PROSITE" id="PS50093"/>
    </source>
</evidence>